<keyword evidence="2" id="KW-1185">Reference proteome</keyword>
<comment type="caution">
    <text evidence="1">The sequence shown here is derived from an EMBL/GenBank/DDBJ whole genome shotgun (WGS) entry which is preliminary data.</text>
</comment>
<dbReference type="Proteomes" id="UP001160148">
    <property type="component" value="Unassembled WGS sequence"/>
</dbReference>
<sequence length="306" mass="33767">MDNQHLFSLIKTPDSPSAVVLSSDSSWTFNSDSDTSISPSRPVDVAEIRHSVAVKICPAVKTTDTIAKVVNPHLDSKPINAHVISPTVSEEQSTDEQNTDIQAITDEHTSVAVSPTCHHQQVRSSRTLLSFDSLYGIDGKDVCAKPQSSDSGGVVYKGHPTIRVDVAVQVDFLNLQQTSSPGGNAGHLQTSMGFRSDITAEARDMGFHSGDMNWTIPEASIDTENRRLAAHRCKPKVFKNLMINNHKQIIKVYMSRSNKVSTNPAPFMRRSSSFINRQAAQRETDRKNYMMVKKLISVKAEVSTFR</sequence>
<proteinExistence type="predicted"/>
<dbReference type="AlphaFoldDB" id="A0AAV0Y0Y2"/>
<evidence type="ECO:0000313" key="1">
    <source>
        <dbReference type="EMBL" id="CAI6373464.1"/>
    </source>
</evidence>
<evidence type="ECO:0000313" key="2">
    <source>
        <dbReference type="Proteomes" id="UP001160148"/>
    </source>
</evidence>
<dbReference type="EMBL" id="CARXXK010001098">
    <property type="protein sequence ID" value="CAI6373464.1"/>
    <property type="molecule type" value="Genomic_DNA"/>
</dbReference>
<accession>A0AAV0Y0Y2</accession>
<protein>
    <submittedName>
        <fullName evidence="1">Uncharacterized protein</fullName>
    </submittedName>
</protein>
<organism evidence="1 2">
    <name type="scientific">Macrosiphum euphorbiae</name>
    <name type="common">potato aphid</name>
    <dbReference type="NCBI Taxonomy" id="13131"/>
    <lineage>
        <taxon>Eukaryota</taxon>
        <taxon>Metazoa</taxon>
        <taxon>Ecdysozoa</taxon>
        <taxon>Arthropoda</taxon>
        <taxon>Hexapoda</taxon>
        <taxon>Insecta</taxon>
        <taxon>Pterygota</taxon>
        <taxon>Neoptera</taxon>
        <taxon>Paraneoptera</taxon>
        <taxon>Hemiptera</taxon>
        <taxon>Sternorrhyncha</taxon>
        <taxon>Aphidomorpha</taxon>
        <taxon>Aphidoidea</taxon>
        <taxon>Aphididae</taxon>
        <taxon>Macrosiphini</taxon>
        <taxon>Macrosiphum</taxon>
    </lineage>
</organism>
<name>A0AAV0Y0Y2_9HEMI</name>
<gene>
    <name evidence="1" type="ORF">MEUPH1_LOCUS27213</name>
</gene>
<reference evidence="1 2" key="1">
    <citation type="submission" date="2023-01" db="EMBL/GenBank/DDBJ databases">
        <authorList>
            <person name="Whitehead M."/>
        </authorList>
    </citation>
    <scope>NUCLEOTIDE SEQUENCE [LARGE SCALE GENOMIC DNA]</scope>
</reference>